<dbReference type="AlphaFoldDB" id="A0A2R4WM16"/>
<evidence type="ECO:0000256" key="1">
    <source>
        <dbReference type="ARBA" id="ARBA00000085"/>
    </source>
</evidence>
<evidence type="ECO:0000256" key="5">
    <source>
        <dbReference type="ARBA" id="ARBA00022741"/>
    </source>
</evidence>
<dbReference type="EC" id="2.7.13.3" evidence="2"/>
<dbReference type="GO" id="GO:0005524">
    <property type="term" value="F:ATP binding"/>
    <property type="evidence" value="ECO:0007669"/>
    <property type="project" value="UniProtKB-KW"/>
</dbReference>
<name>A0A2R4WM16_9HYPH</name>
<protein>
    <recommendedName>
        <fullName evidence="2">histidine kinase</fullName>
        <ecNumber evidence="2">2.7.13.3</ecNumber>
    </recommendedName>
</protein>
<feature type="domain" description="Signal transduction histidine kinase HWE region" evidence="8">
    <location>
        <begin position="1"/>
        <end position="44"/>
    </location>
</feature>
<gene>
    <name evidence="9" type="ORF">DA075_18005</name>
</gene>
<evidence type="ECO:0000313" key="10">
    <source>
        <dbReference type="Proteomes" id="UP000244755"/>
    </source>
</evidence>
<comment type="catalytic activity">
    <reaction evidence="1">
        <text>ATP + protein L-histidine = ADP + protein N-phospho-L-histidine.</text>
        <dbReference type="EC" id="2.7.13.3"/>
    </reaction>
</comment>
<dbReference type="Pfam" id="PF07536">
    <property type="entry name" value="HWE_HK"/>
    <property type="match status" value="1"/>
</dbReference>
<dbReference type="Proteomes" id="UP000244755">
    <property type="component" value="Chromosome 1"/>
</dbReference>
<keyword evidence="7" id="KW-0067">ATP-binding</keyword>
<evidence type="ECO:0000256" key="3">
    <source>
        <dbReference type="ARBA" id="ARBA00022553"/>
    </source>
</evidence>
<keyword evidence="6" id="KW-0418">Kinase</keyword>
<keyword evidence="10" id="KW-1185">Reference proteome</keyword>
<organism evidence="9 10">
    <name type="scientific">Methylobacterium currus</name>
    <dbReference type="NCBI Taxonomy" id="2051553"/>
    <lineage>
        <taxon>Bacteria</taxon>
        <taxon>Pseudomonadati</taxon>
        <taxon>Pseudomonadota</taxon>
        <taxon>Alphaproteobacteria</taxon>
        <taxon>Hyphomicrobiales</taxon>
        <taxon>Methylobacteriaceae</taxon>
        <taxon>Methylobacterium</taxon>
    </lineage>
</organism>
<evidence type="ECO:0000256" key="6">
    <source>
        <dbReference type="ARBA" id="ARBA00022777"/>
    </source>
</evidence>
<accession>A0A2R4WM16</accession>
<evidence type="ECO:0000313" key="9">
    <source>
        <dbReference type="EMBL" id="AWB22570.1"/>
    </source>
</evidence>
<dbReference type="GO" id="GO:0004673">
    <property type="term" value="F:protein histidine kinase activity"/>
    <property type="evidence" value="ECO:0007669"/>
    <property type="project" value="UniProtKB-EC"/>
</dbReference>
<dbReference type="EMBL" id="CP028843">
    <property type="protein sequence ID" value="AWB22570.1"/>
    <property type="molecule type" value="Genomic_DNA"/>
</dbReference>
<dbReference type="InterPro" id="IPR011102">
    <property type="entry name" value="Sig_transdc_His_kinase_HWE"/>
</dbReference>
<sequence length="67" mass="7419">MALSKTHDLLTRDDWNGAPSREVVRNKIGAYRTAGERFVVGGPDVELPQRHVLAPVNGASRTRHERG</sequence>
<evidence type="ECO:0000256" key="4">
    <source>
        <dbReference type="ARBA" id="ARBA00022679"/>
    </source>
</evidence>
<keyword evidence="3" id="KW-0597">Phosphoprotein</keyword>
<dbReference type="OrthoDB" id="341208at2"/>
<reference evidence="9 10" key="1">
    <citation type="submission" date="2018-04" db="EMBL/GenBank/DDBJ databases">
        <title>Methylobacterium sp. PR1016A genome.</title>
        <authorList>
            <person name="Park W."/>
        </authorList>
    </citation>
    <scope>NUCLEOTIDE SEQUENCE [LARGE SCALE GENOMIC DNA]</scope>
    <source>
        <strain evidence="9 10">PR1016A</strain>
    </source>
</reference>
<dbReference type="RefSeq" id="WP_099954380.1">
    <property type="nucleotide sequence ID" value="NZ_CP028843.1"/>
</dbReference>
<keyword evidence="4" id="KW-0808">Transferase</keyword>
<dbReference type="KEGG" id="mee:DA075_18005"/>
<evidence type="ECO:0000259" key="8">
    <source>
        <dbReference type="Pfam" id="PF07536"/>
    </source>
</evidence>
<evidence type="ECO:0000256" key="7">
    <source>
        <dbReference type="ARBA" id="ARBA00022840"/>
    </source>
</evidence>
<keyword evidence="5" id="KW-0547">Nucleotide-binding</keyword>
<evidence type="ECO:0000256" key="2">
    <source>
        <dbReference type="ARBA" id="ARBA00012438"/>
    </source>
</evidence>
<proteinExistence type="predicted"/>